<dbReference type="InterPro" id="IPR011051">
    <property type="entry name" value="RmlC_Cupin_sf"/>
</dbReference>
<name>A0A194V5Z9_CYTMA</name>
<dbReference type="Gene3D" id="2.60.120.10">
    <property type="entry name" value="Jelly Rolls"/>
    <property type="match status" value="1"/>
</dbReference>
<accession>A0A194V5Z9</accession>
<proteinExistence type="predicted"/>
<keyword evidence="2" id="KW-1185">Reference proteome</keyword>
<dbReference type="PANTHER" id="PTHR36156:SF2">
    <property type="entry name" value="CUPIN TYPE-2 DOMAIN-CONTAINING PROTEIN"/>
    <property type="match status" value="1"/>
</dbReference>
<dbReference type="InterPro" id="IPR014710">
    <property type="entry name" value="RmlC-like_jellyroll"/>
</dbReference>
<evidence type="ECO:0000313" key="2">
    <source>
        <dbReference type="Proteomes" id="UP000078576"/>
    </source>
</evidence>
<sequence>MASSLPHPKRLLVSNQTLLSSNDGQAYTEPGVEVLVDTLEPVSVMPQLKRAPVGTHSSIPSSNDGTGRELDTVPGSGIVMPGGANIYYLDFAPGTEVPMHRTPSTDYVVVVRGTLTVLSPSGPFNVVDGKGSYTEITETIAREGDVVVQRGAMHAWANRSEEWIRLIGIVLGATPSQVDVAGGKQELGEKWLQ</sequence>
<reference evidence="2" key="1">
    <citation type="submission" date="2014-12" db="EMBL/GenBank/DDBJ databases">
        <title>Genome Sequence of Valsa Canker Pathogens Uncovers a Specific Adaption of Colonization on Woody Bark.</title>
        <authorList>
            <person name="Yin Z."/>
            <person name="Liu H."/>
            <person name="Gao X."/>
            <person name="Li Z."/>
            <person name="Song N."/>
            <person name="Ke X."/>
            <person name="Dai Q."/>
            <person name="Wu Y."/>
            <person name="Sun Y."/>
            <person name="Xu J.-R."/>
            <person name="Kang Z.K."/>
            <person name="Wang L."/>
            <person name="Huang L."/>
        </authorList>
    </citation>
    <scope>NUCLEOTIDE SEQUENCE [LARGE SCALE GENOMIC DNA]</scope>
    <source>
        <strain evidence="2">SXYL134</strain>
    </source>
</reference>
<evidence type="ECO:0000313" key="1">
    <source>
        <dbReference type="EMBL" id="KUI59303.1"/>
    </source>
</evidence>
<dbReference type="CDD" id="cd02231">
    <property type="entry name" value="cupin_BLL6423-like"/>
    <property type="match status" value="1"/>
</dbReference>
<dbReference type="SUPFAM" id="SSF51182">
    <property type="entry name" value="RmlC-like cupins"/>
    <property type="match status" value="1"/>
</dbReference>
<dbReference type="AlphaFoldDB" id="A0A194V5Z9"/>
<evidence type="ECO:0008006" key="3">
    <source>
        <dbReference type="Google" id="ProtNLM"/>
    </source>
</evidence>
<dbReference type="OrthoDB" id="5840532at2759"/>
<organism evidence="1 2">
    <name type="scientific">Cytospora mali</name>
    <name type="common">Apple Valsa canker fungus</name>
    <name type="synonym">Valsa mali</name>
    <dbReference type="NCBI Taxonomy" id="578113"/>
    <lineage>
        <taxon>Eukaryota</taxon>
        <taxon>Fungi</taxon>
        <taxon>Dikarya</taxon>
        <taxon>Ascomycota</taxon>
        <taxon>Pezizomycotina</taxon>
        <taxon>Sordariomycetes</taxon>
        <taxon>Sordariomycetidae</taxon>
        <taxon>Diaporthales</taxon>
        <taxon>Cytosporaceae</taxon>
        <taxon>Cytospora</taxon>
    </lineage>
</organism>
<dbReference type="Proteomes" id="UP000078576">
    <property type="component" value="Unassembled WGS sequence"/>
</dbReference>
<protein>
    <recommendedName>
        <fullName evidence="3">Cupin 2 conserved barrel domain-containing protein</fullName>
    </recommendedName>
</protein>
<dbReference type="PANTHER" id="PTHR36156">
    <property type="entry name" value="SLR2101 PROTEIN"/>
    <property type="match status" value="1"/>
</dbReference>
<dbReference type="InterPro" id="IPR047142">
    <property type="entry name" value="OryJ/VirC-like"/>
</dbReference>
<gene>
    <name evidence="1" type="ORF">VP1G_06548</name>
</gene>
<dbReference type="STRING" id="694573.A0A194V5Z9"/>
<dbReference type="EMBL" id="KN714728">
    <property type="protein sequence ID" value="KUI59303.1"/>
    <property type="molecule type" value="Genomic_DNA"/>
</dbReference>